<name>A0A6P5F3B7_ANACO</name>
<evidence type="ECO:0000313" key="3">
    <source>
        <dbReference type="RefSeq" id="XP_020087953.1"/>
    </source>
</evidence>
<protein>
    <submittedName>
        <fullName evidence="3">Uncharacterized protein LOC109709966</fullName>
    </submittedName>
</protein>
<dbReference type="GeneID" id="109709966"/>
<dbReference type="RefSeq" id="XP_020087953.1">
    <property type="nucleotide sequence ID" value="XM_020232364.1"/>
</dbReference>
<evidence type="ECO:0000256" key="1">
    <source>
        <dbReference type="SAM" id="MobiDB-lite"/>
    </source>
</evidence>
<dbReference type="OrthoDB" id="629467at2759"/>
<sequence>MGCYPVGKMVSKVLGKCNGRDNNNNNNNNNKRRSSSRSVHTRVYSPPPTRSVSRSVTFSDNNPVYIIPPEPAAQPEPAVHRKPAQPEPAQPSSPEPDPVRRPGYGYRYVPSPLARWERTPRRQEYFSGEYNYYPTPVREGIYSIATDANRLTTIFSEENPNACSIA</sequence>
<proteinExistence type="predicted"/>
<feature type="compositionally biased region" description="Pro residues" evidence="1">
    <location>
        <begin position="85"/>
        <end position="96"/>
    </location>
</feature>
<reference evidence="2" key="1">
    <citation type="journal article" date="2015" name="Nat. Genet.">
        <title>The pineapple genome and the evolution of CAM photosynthesis.</title>
        <authorList>
            <person name="Ming R."/>
            <person name="VanBuren R."/>
            <person name="Wai C.M."/>
            <person name="Tang H."/>
            <person name="Schatz M.C."/>
            <person name="Bowers J.E."/>
            <person name="Lyons E."/>
            <person name="Wang M.L."/>
            <person name="Chen J."/>
            <person name="Biggers E."/>
            <person name="Zhang J."/>
            <person name="Huang L."/>
            <person name="Zhang L."/>
            <person name="Miao W."/>
            <person name="Zhang J."/>
            <person name="Ye Z."/>
            <person name="Miao C."/>
            <person name="Lin Z."/>
            <person name="Wang H."/>
            <person name="Zhou H."/>
            <person name="Yim W.C."/>
            <person name="Priest H.D."/>
            <person name="Zheng C."/>
            <person name="Woodhouse M."/>
            <person name="Edger P.P."/>
            <person name="Guyot R."/>
            <person name="Guo H.B."/>
            <person name="Guo H."/>
            <person name="Zheng G."/>
            <person name="Singh R."/>
            <person name="Sharma A."/>
            <person name="Min X."/>
            <person name="Zheng Y."/>
            <person name="Lee H."/>
            <person name="Gurtowski J."/>
            <person name="Sedlazeck F.J."/>
            <person name="Harkess A."/>
            <person name="McKain M.R."/>
            <person name="Liao Z."/>
            <person name="Fang J."/>
            <person name="Liu J."/>
            <person name="Zhang X."/>
            <person name="Zhang Q."/>
            <person name="Hu W."/>
            <person name="Qin Y."/>
            <person name="Wang K."/>
            <person name="Chen L.Y."/>
            <person name="Shirley N."/>
            <person name="Lin Y.R."/>
            <person name="Liu L.Y."/>
            <person name="Hernandez A.G."/>
            <person name="Wright C.L."/>
            <person name="Bulone V."/>
            <person name="Tuskan G.A."/>
            <person name="Heath K."/>
            <person name="Zee F."/>
            <person name="Moore P.H."/>
            <person name="Sunkar R."/>
            <person name="Leebens-Mack J.H."/>
            <person name="Mockler T."/>
            <person name="Bennetzen J.L."/>
            <person name="Freeling M."/>
            <person name="Sankoff D."/>
            <person name="Paterson A.H."/>
            <person name="Zhu X."/>
            <person name="Yang X."/>
            <person name="Smith J.A."/>
            <person name="Cushman J.C."/>
            <person name="Paull R.E."/>
            <person name="Yu Q."/>
        </authorList>
    </citation>
    <scope>NUCLEOTIDE SEQUENCE [LARGE SCALE GENOMIC DNA]</scope>
    <source>
        <strain evidence="2">cv. F153</strain>
    </source>
</reference>
<organism evidence="2 3">
    <name type="scientific">Ananas comosus</name>
    <name type="common">Pineapple</name>
    <name type="synonym">Ananas ananas</name>
    <dbReference type="NCBI Taxonomy" id="4615"/>
    <lineage>
        <taxon>Eukaryota</taxon>
        <taxon>Viridiplantae</taxon>
        <taxon>Streptophyta</taxon>
        <taxon>Embryophyta</taxon>
        <taxon>Tracheophyta</taxon>
        <taxon>Spermatophyta</taxon>
        <taxon>Magnoliopsida</taxon>
        <taxon>Liliopsida</taxon>
        <taxon>Poales</taxon>
        <taxon>Bromeliaceae</taxon>
        <taxon>Bromelioideae</taxon>
        <taxon>Ananas</taxon>
    </lineage>
</organism>
<feature type="compositionally biased region" description="Low complexity" evidence="1">
    <location>
        <begin position="36"/>
        <end position="57"/>
    </location>
</feature>
<evidence type="ECO:0000313" key="2">
    <source>
        <dbReference type="Proteomes" id="UP000515123"/>
    </source>
</evidence>
<dbReference type="AlphaFoldDB" id="A0A6P5F3B7"/>
<gene>
    <name evidence="3" type="primary">LOC109709966</name>
</gene>
<feature type="region of interest" description="Disordered" evidence="1">
    <location>
        <begin position="14"/>
        <end position="105"/>
    </location>
</feature>
<feature type="compositionally biased region" description="Low complexity" evidence="1">
    <location>
        <begin position="20"/>
        <end position="29"/>
    </location>
</feature>
<accession>A0A6P5F3B7</accession>
<keyword evidence="2" id="KW-1185">Reference proteome</keyword>
<dbReference type="Proteomes" id="UP000515123">
    <property type="component" value="Linkage group 5"/>
</dbReference>
<reference evidence="3" key="2">
    <citation type="submission" date="2025-08" db="UniProtKB">
        <authorList>
            <consortium name="RefSeq"/>
        </authorList>
    </citation>
    <scope>IDENTIFICATION</scope>
    <source>
        <tissue evidence="3">Leaf</tissue>
    </source>
</reference>